<feature type="region of interest" description="Disordered" evidence="7">
    <location>
        <begin position="289"/>
        <end position="325"/>
    </location>
</feature>
<dbReference type="AlphaFoldDB" id="A0A643BT73"/>
<dbReference type="GO" id="GO:0005337">
    <property type="term" value="F:nucleoside transmembrane transporter activity"/>
    <property type="evidence" value="ECO:0007669"/>
    <property type="project" value="InterPro"/>
</dbReference>
<name>A0A643BT73_BALPH</name>
<evidence type="ECO:0000256" key="3">
    <source>
        <dbReference type="ARBA" id="ARBA00022448"/>
    </source>
</evidence>
<dbReference type="GO" id="GO:0015862">
    <property type="term" value="P:uridine transmembrane transport"/>
    <property type="evidence" value="ECO:0007669"/>
    <property type="project" value="TreeGrafter"/>
</dbReference>
<keyword evidence="5 8" id="KW-1133">Transmembrane helix</keyword>
<comment type="similarity">
    <text evidence="2">Belongs to the SLC29A/ENT transporter (TC 2.A.57) family.</text>
</comment>
<dbReference type="PANTHER" id="PTHR10332">
    <property type="entry name" value="EQUILIBRATIVE NUCLEOSIDE TRANSPORTER"/>
    <property type="match status" value="1"/>
</dbReference>
<evidence type="ECO:0000313" key="10">
    <source>
        <dbReference type="Proteomes" id="UP000437017"/>
    </source>
</evidence>
<feature type="transmembrane region" description="Helical" evidence="8">
    <location>
        <begin position="31"/>
        <end position="50"/>
    </location>
</feature>
<feature type="transmembrane region" description="Helical" evidence="8">
    <location>
        <begin position="93"/>
        <end position="116"/>
    </location>
</feature>
<feature type="non-terminal residue" evidence="9">
    <location>
        <position position="325"/>
    </location>
</feature>
<dbReference type="PANTHER" id="PTHR10332:SF9">
    <property type="entry name" value="EQUILIBRATIVE NUCLEOSIDE TRANSPORTER 1"/>
    <property type="match status" value="1"/>
</dbReference>
<dbReference type="PRINTS" id="PR01130">
    <property type="entry name" value="DERENTRNSPRT"/>
</dbReference>
<gene>
    <name evidence="9" type="ORF">E2I00_010892</name>
</gene>
<dbReference type="OrthoDB" id="46396at2759"/>
<organism evidence="9 10">
    <name type="scientific">Balaenoptera physalus</name>
    <name type="common">Fin whale</name>
    <name type="synonym">Balaena physalus</name>
    <dbReference type="NCBI Taxonomy" id="9770"/>
    <lineage>
        <taxon>Eukaryota</taxon>
        <taxon>Metazoa</taxon>
        <taxon>Chordata</taxon>
        <taxon>Craniata</taxon>
        <taxon>Vertebrata</taxon>
        <taxon>Euteleostomi</taxon>
        <taxon>Mammalia</taxon>
        <taxon>Eutheria</taxon>
        <taxon>Laurasiatheria</taxon>
        <taxon>Artiodactyla</taxon>
        <taxon>Whippomorpha</taxon>
        <taxon>Cetacea</taxon>
        <taxon>Mysticeti</taxon>
        <taxon>Balaenopteridae</taxon>
        <taxon>Balaenoptera</taxon>
    </lineage>
</organism>
<keyword evidence="3" id="KW-0813">Transport</keyword>
<proteinExistence type="inferred from homology"/>
<dbReference type="Proteomes" id="UP000437017">
    <property type="component" value="Unassembled WGS sequence"/>
</dbReference>
<dbReference type="EMBL" id="SGJD01004741">
    <property type="protein sequence ID" value="KAB0391177.1"/>
    <property type="molecule type" value="Genomic_DNA"/>
</dbReference>
<keyword evidence="10" id="KW-1185">Reference proteome</keyword>
<feature type="transmembrane region" description="Helical" evidence="8">
    <location>
        <begin position="199"/>
        <end position="220"/>
    </location>
</feature>
<dbReference type="Pfam" id="PF01733">
    <property type="entry name" value="Nucleoside_tran"/>
    <property type="match status" value="1"/>
</dbReference>
<evidence type="ECO:0000256" key="1">
    <source>
        <dbReference type="ARBA" id="ARBA00004141"/>
    </source>
</evidence>
<feature type="non-terminal residue" evidence="9">
    <location>
        <position position="1"/>
    </location>
</feature>
<sequence length="325" mass="35039">QAPEGGSYQPGITKKAITMTTSHQPQDRYKAVWLIFFMLGLGTLLPWNFFMTATAYFTNRLDMSQNASLVPAEPSKDIQASASPSAPSPERNYLSAIFNNVMTLCAMLPLLLFTCLNSFLHQRIPQSVRILGSLVAILLVFLITAILVKVPLDAPPFFVITMIKIMFINCKRGWGLAGFFASVAMICAIASGSELSESAFGYFITACGVIILTIACYLGLPRLVSSWRTPGLGSGVGPGLQIKDVLSMKPGGGGNSGDSASESTFLEFYRYYQQLKLEGPGEQETKLDLISKGEESKAGQEEAGVSAPNSQPANESHSVCAILRN</sequence>
<dbReference type="InterPro" id="IPR002259">
    <property type="entry name" value="Eqnu_transpt"/>
</dbReference>
<evidence type="ECO:0000256" key="8">
    <source>
        <dbReference type="SAM" id="Phobius"/>
    </source>
</evidence>
<evidence type="ECO:0000256" key="7">
    <source>
        <dbReference type="SAM" id="MobiDB-lite"/>
    </source>
</evidence>
<keyword evidence="6 8" id="KW-0472">Membrane</keyword>
<feature type="compositionally biased region" description="Basic and acidic residues" evidence="7">
    <location>
        <begin position="289"/>
        <end position="300"/>
    </location>
</feature>
<dbReference type="GO" id="GO:0005886">
    <property type="term" value="C:plasma membrane"/>
    <property type="evidence" value="ECO:0007669"/>
    <property type="project" value="TreeGrafter"/>
</dbReference>
<evidence type="ECO:0000256" key="5">
    <source>
        <dbReference type="ARBA" id="ARBA00022989"/>
    </source>
</evidence>
<evidence type="ECO:0000256" key="6">
    <source>
        <dbReference type="ARBA" id="ARBA00023136"/>
    </source>
</evidence>
<evidence type="ECO:0000256" key="4">
    <source>
        <dbReference type="ARBA" id="ARBA00022692"/>
    </source>
</evidence>
<keyword evidence="4 8" id="KW-0812">Transmembrane</keyword>
<feature type="compositionally biased region" description="Polar residues" evidence="7">
    <location>
        <begin position="307"/>
        <end position="317"/>
    </location>
</feature>
<comment type="subcellular location">
    <subcellularLocation>
        <location evidence="1">Membrane</location>
        <topology evidence="1">Multi-pass membrane protein</topology>
    </subcellularLocation>
</comment>
<reference evidence="9 10" key="1">
    <citation type="journal article" date="2019" name="PLoS ONE">
        <title>Genomic analyses reveal an absence of contemporary introgressive admixture between fin whales and blue whales, despite known hybrids.</title>
        <authorList>
            <person name="Westbury M.V."/>
            <person name="Petersen B."/>
            <person name="Lorenzen E.D."/>
        </authorList>
    </citation>
    <scope>NUCLEOTIDE SEQUENCE [LARGE SCALE GENOMIC DNA]</scope>
    <source>
        <strain evidence="9">FinWhale-01</strain>
    </source>
</reference>
<evidence type="ECO:0000256" key="2">
    <source>
        <dbReference type="ARBA" id="ARBA00007965"/>
    </source>
</evidence>
<comment type="caution">
    <text evidence="9">The sequence shown here is derived from an EMBL/GenBank/DDBJ whole genome shotgun (WGS) entry which is preliminary data.</text>
</comment>
<feature type="transmembrane region" description="Helical" evidence="8">
    <location>
        <begin position="175"/>
        <end position="193"/>
    </location>
</feature>
<evidence type="ECO:0000313" key="9">
    <source>
        <dbReference type="EMBL" id="KAB0391177.1"/>
    </source>
</evidence>
<protein>
    <submittedName>
        <fullName evidence="9">Uncharacterized protein</fullName>
    </submittedName>
</protein>
<feature type="transmembrane region" description="Helical" evidence="8">
    <location>
        <begin position="128"/>
        <end position="148"/>
    </location>
</feature>
<accession>A0A643BT73</accession>